<sequence>MAAGGSAPEFFTSVIGVFIAENNVGIGTIVGSATFNILCVLSCCALFSHGVLHLTWWPLFRDVAFYVIALFMLVIFFLDEEIRWYEALALFIIYISYCIFMKYNEAIEDCVKYYLGGKPNEVDVAKDVSALKKISAVRYDVDGVTALQPTRRDSATREDQEYAPITGRVDSVAISRRRASSLRRQSIPILHSGAIFRNGIIQLMTQGLDPLDEGASEGMSTCNTPFLFTLTFSCAFHK</sequence>
<keyword evidence="5 8" id="KW-0812">Transmembrane</keyword>
<dbReference type="PANTHER" id="PTHR10846">
    <property type="entry name" value="SODIUM/POTASSIUM/CALCIUM EXCHANGER"/>
    <property type="match status" value="1"/>
</dbReference>
<dbReference type="WBParaSite" id="GPUH_0001370001-mRNA-1">
    <property type="protein sequence ID" value="GPUH_0001370001-mRNA-1"/>
    <property type="gene ID" value="GPUH_0001370001"/>
</dbReference>
<feature type="transmembrane region" description="Helical" evidence="8">
    <location>
        <begin position="59"/>
        <end position="78"/>
    </location>
</feature>
<dbReference type="GO" id="GO:0006874">
    <property type="term" value="P:intracellular calcium ion homeostasis"/>
    <property type="evidence" value="ECO:0007669"/>
    <property type="project" value="TreeGrafter"/>
</dbReference>
<evidence type="ECO:0000313" key="10">
    <source>
        <dbReference type="EMBL" id="VDN22784.1"/>
    </source>
</evidence>
<keyword evidence="3" id="KW-0050">Antiport</keyword>
<evidence type="ECO:0000313" key="11">
    <source>
        <dbReference type="Proteomes" id="UP000271098"/>
    </source>
</evidence>
<dbReference type="Proteomes" id="UP000271098">
    <property type="component" value="Unassembled WGS sequence"/>
</dbReference>
<protein>
    <submittedName>
        <fullName evidence="12">Na_Ca_ex domain-containing protein</fullName>
    </submittedName>
</protein>
<keyword evidence="6 8" id="KW-1133">Transmembrane helix</keyword>
<dbReference type="FunFam" id="1.20.1420.30:FF:000004">
    <property type="entry name" value="Sodium/potassium/calcium exchanger 2 isoform 1"/>
    <property type="match status" value="1"/>
</dbReference>
<name>A0A183DY94_9BILA</name>
<comment type="subcellular location">
    <subcellularLocation>
        <location evidence="1">Membrane</location>
        <topology evidence="1">Multi-pass membrane protein</topology>
    </subcellularLocation>
</comment>
<evidence type="ECO:0000256" key="6">
    <source>
        <dbReference type="ARBA" id="ARBA00022989"/>
    </source>
</evidence>
<gene>
    <name evidence="10" type="ORF">GPUH_LOCUS13685</name>
</gene>
<dbReference type="AlphaFoldDB" id="A0A183DY94"/>
<dbReference type="Gene3D" id="1.20.1420.30">
    <property type="entry name" value="NCX, central ion-binding region"/>
    <property type="match status" value="1"/>
</dbReference>
<keyword evidence="4" id="KW-0106">Calcium</keyword>
<evidence type="ECO:0000256" key="4">
    <source>
        <dbReference type="ARBA" id="ARBA00022568"/>
    </source>
</evidence>
<dbReference type="GO" id="GO:0008273">
    <property type="term" value="F:calcium, potassium:sodium antiporter activity"/>
    <property type="evidence" value="ECO:0007669"/>
    <property type="project" value="TreeGrafter"/>
</dbReference>
<dbReference type="EMBL" id="UYRT01080456">
    <property type="protein sequence ID" value="VDN22784.1"/>
    <property type="molecule type" value="Genomic_DNA"/>
</dbReference>
<evidence type="ECO:0000256" key="2">
    <source>
        <dbReference type="ARBA" id="ARBA00005364"/>
    </source>
</evidence>
<feature type="transmembrane region" description="Helical" evidence="8">
    <location>
        <begin position="24"/>
        <end position="47"/>
    </location>
</feature>
<reference evidence="12" key="1">
    <citation type="submission" date="2016-06" db="UniProtKB">
        <authorList>
            <consortium name="WormBaseParasite"/>
        </authorList>
    </citation>
    <scope>IDENTIFICATION</scope>
</reference>
<keyword evidence="4" id="KW-0406">Ion transport</keyword>
<feature type="domain" description="Sodium/calcium exchanger membrane region" evidence="9">
    <location>
        <begin position="1"/>
        <end position="101"/>
    </location>
</feature>
<evidence type="ECO:0000256" key="1">
    <source>
        <dbReference type="ARBA" id="ARBA00004141"/>
    </source>
</evidence>
<feature type="transmembrane region" description="Helical" evidence="8">
    <location>
        <begin position="84"/>
        <end position="103"/>
    </location>
</feature>
<dbReference type="PANTHER" id="PTHR10846:SF72">
    <property type="entry name" value="SODIUM_POTASSIUM_CALCIUM EXCHANGER NCKX30C"/>
    <property type="match status" value="1"/>
</dbReference>
<evidence type="ECO:0000313" key="12">
    <source>
        <dbReference type="WBParaSite" id="GPUH_0001370001-mRNA-1"/>
    </source>
</evidence>
<evidence type="ECO:0000259" key="9">
    <source>
        <dbReference type="Pfam" id="PF01699"/>
    </source>
</evidence>
<organism evidence="12">
    <name type="scientific">Gongylonema pulchrum</name>
    <dbReference type="NCBI Taxonomy" id="637853"/>
    <lineage>
        <taxon>Eukaryota</taxon>
        <taxon>Metazoa</taxon>
        <taxon>Ecdysozoa</taxon>
        <taxon>Nematoda</taxon>
        <taxon>Chromadorea</taxon>
        <taxon>Rhabditida</taxon>
        <taxon>Spirurina</taxon>
        <taxon>Spiruromorpha</taxon>
        <taxon>Spiruroidea</taxon>
        <taxon>Gongylonematidae</taxon>
        <taxon>Gongylonema</taxon>
    </lineage>
</organism>
<dbReference type="OrthoDB" id="2127281at2759"/>
<proteinExistence type="inferred from homology"/>
<reference evidence="10 11" key="2">
    <citation type="submission" date="2018-11" db="EMBL/GenBank/DDBJ databases">
        <authorList>
            <consortium name="Pathogen Informatics"/>
        </authorList>
    </citation>
    <scope>NUCLEOTIDE SEQUENCE [LARGE SCALE GENOMIC DNA]</scope>
</reference>
<evidence type="ECO:0000256" key="3">
    <source>
        <dbReference type="ARBA" id="ARBA00022449"/>
    </source>
</evidence>
<keyword evidence="11" id="KW-1185">Reference proteome</keyword>
<accession>A0A183DY94</accession>
<comment type="similarity">
    <text evidence="2">Belongs to the Ca(2+):cation antiporter (CaCA) (TC 2.A.19) family. SLC24A subfamily.</text>
</comment>
<dbReference type="GO" id="GO:0005886">
    <property type="term" value="C:plasma membrane"/>
    <property type="evidence" value="ECO:0007669"/>
    <property type="project" value="TreeGrafter"/>
</dbReference>
<dbReference type="InterPro" id="IPR004481">
    <property type="entry name" value="K/Na/Ca-exchanger"/>
</dbReference>
<evidence type="ECO:0000256" key="5">
    <source>
        <dbReference type="ARBA" id="ARBA00022692"/>
    </source>
</evidence>
<evidence type="ECO:0000256" key="8">
    <source>
        <dbReference type="SAM" id="Phobius"/>
    </source>
</evidence>
<keyword evidence="4" id="KW-0109">Calcium transport</keyword>
<keyword evidence="7 8" id="KW-0472">Membrane</keyword>
<keyword evidence="4" id="KW-0813">Transport</keyword>
<dbReference type="GO" id="GO:0005262">
    <property type="term" value="F:calcium channel activity"/>
    <property type="evidence" value="ECO:0007669"/>
    <property type="project" value="TreeGrafter"/>
</dbReference>
<evidence type="ECO:0000256" key="7">
    <source>
        <dbReference type="ARBA" id="ARBA00023136"/>
    </source>
</evidence>
<dbReference type="InterPro" id="IPR044880">
    <property type="entry name" value="NCX_ion-bd_dom_sf"/>
</dbReference>
<dbReference type="InterPro" id="IPR004837">
    <property type="entry name" value="NaCa_Exmemb"/>
</dbReference>
<dbReference type="Pfam" id="PF01699">
    <property type="entry name" value="Na_Ca_ex"/>
    <property type="match status" value="1"/>
</dbReference>